<evidence type="ECO:0000313" key="2">
    <source>
        <dbReference type="EMBL" id="KAK1483670.1"/>
    </source>
</evidence>
<evidence type="ECO:0000256" key="1">
    <source>
        <dbReference type="SAM" id="MobiDB-lite"/>
    </source>
</evidence>
<dbReference type="Proteomes" id="UP001227543">
    <property type="component" value="Unassembled WGS sequence"/>
</dbReference>
<comment type="caution">
    <text evidence="2">The sequence shown here is derived from an EMBL/GenBank/DDBJ whole genome shotgun (WGS) entry which is preliminary data.</text>
</comment>
<feature type="region of interest" description="Disordered" evidence="1">
    <location>
        <begin position="1"/>
        <end position="28"/>
    </location>
</feature>
<evidence type="ECO:0000313" key="3">
    <source>
        <dbReference type="Proteomes" id="UP001227543"/>
    </source>
</evidence>
<keyword evidence="3" id="KW-1185">Reference proteome</keyword>
<gene>
    <name evidence="2" type="ORF">CTAM01_13290</name>
</gene>
<dbReference type="EMBL" id="MLFU01000092">
    <property type="protein sequence ID" value="KAK1483670.1"/>
    <property type="molecule type" value="Genomic_DNA"/>
</dbReference>
<dbReference type="GeneID" id="85413532"/>
<organism evidence="2 3">
    <name type="scientific">Colletotrichum tamarilloi</name>
    <dbReference type="NCBI Taxonomy" id="1209934"/>
    <lineage>
        <taxon>Eukaryota</taxon>
        <taxon>Fungi</taxon>
        <taxon>Dikarya</taxon>
        <taxon>Ascomycota</taxon>
        <taxon>Pezizomycotina</taxon>
        <taxon>Sordariomycetes</taxon>
        <taxon>Hypocreomycetidae</taxon>
        <taxon>Glomerellales</taxon>
        <taxon>Glomerellaceae</taxon>
        <taxon>Colletotrichum</taxon>
        <taxon>Colletotrichum acutatum species complex</taxon>
    </lineage>
</organism>
<reference evidence="2 3" key="1">
    <citation type="submission" date="2016-10" db="EMBL/GenBank/DDBJ databases">
        <title>The genome sequence of Colletotrichum fioriniae PJ7.</title>
        <authorList>
            <person name="Baroncelli R."/>
        </authorList>
    </citation>
    <scope>NUCLEOTIDE SEQUENCE [LARGE SCALE GENOMIC DNA]</scope>
    <source>
        <strain evidence="2 3">Tom-12</strain>
    </source>
</reference>
<dbReference type="RefSeq" id="XP_060376128.1">
    <property type="nucleotide sequence ID" value="XM_060529294.1"/>
</dbReference>
<proteinExistence type="predicted"/>
<accession>A0ABQ9QSH7</accession>
<protein>
    <submittedName>
        <fullName evidence="2">Uncharacterized protein</fullName>
    </submittedName>
</protein>
<sequence>MGNRIRQRRSENSISRGLGSPHSMIGPPRAGLLSVLRTGYVVSRYTEIPDYEAFFGALHQHGPPLICEFRLWFPFVTEFPFVRRSLSARSVPFANMMLL</sequence>
<name>A0ABQ9QSH7_9PEZI</name>